<dbReference type="PROSITE" id="PS50222">
    <property type="entry name" value="EF_HAND_2"/>
    <property type="match status" value="1"/>
</dbReference>
<dbReference type="Proteomes" id="UP000663400">
    <property type="component" value="Chromosome"/>
</dbReference>
<dbReference type="PROSITE" id="PS00018">
    <property type="entry name" value="EF_HAND_1"/>
    <property type="match status" value="2"/>
</dbReference>
<reference evidence="3 4" key="1">
    <citation type="submission" date="2021-02" db="EMBL/GenBank/DDBJ databases">
        <title>Lysobacter arenosi sp. nov., isolated from soil of gangwondo yeongwol, south Korea.</title>
        <authorList>
            <person name="Kim K.R."/>
            <person name="Kim K.H."/>
            <person name="Jeon C.O."/>
        </authorList>
    </citation>
    <scope>NUCLEOTIDE SEQUENCE [LARGE SCALE GENOMIC DNA]</scope>
    <source>
        <strain evidence="3 4">R7</strain>
    </source>
</reference>
<dbReference type="InterPro" id="IPR002048">
    <property type="entry name" value="EF_hand_dom"/>
</dbReference>
<keyword evidence="4" id="KW-1185">Reference proteome</keyword>
<evidence type="ECO:0000256" key="1">
    <source>
        <dbReference type="SAM" id="SignalP"/>
    </source>
</evidence>
<dbReference type="InterPro" id="IPR018247">
    <property type="entry name" value="EF_Hand_1_Ca_BS"/>
</dbReference>
<name>A0ABX7RDD3_9GAMM</name>
<feature type="signal peptide" evidence="1">
    <location>
        <begin position="1"/>
        <end position="19"/>
    </location>
</feature>
<dbReference type="EMBL" id="CP071517">
    <property type="protein sequence ID" value="QSX75409.1"/>
    <property type="molecule type" value="Genomic_DNA"/>
</dbReference>
<accession>A0ABX7RDD3</accession>
<proteinExistence type="predicted"/>
<dbReference type="Gene3D" id="1.10.238.10">
    <property type="entry name" value="EF-hand"/>
    <property type="match status" value="2"/>
</dbReference>
<gene>
    <name evidence="3" type="ORF">HIV01_002335</name>
</gene>
<evidence type="ECO:0000313" key="4">
    <source>
        <dbReference type="Proteomes" id="UP000663400"/>
    </source>
</evidence>
<keyword evidence="1" id="KW-0732">Signal</keyword>
<dbReference type="RefSeq" id="WP_200604651.1">
    <property type="nucleotide sequence ID" value="NZ_CP071517.1"/>
</dbReference>
<evidence type="ECO:0000313" key="3">
    <source>
        <dbReference type="EMBL" id="QSX75409.1"/>
    </source>
</evidence>
<organism evidence="3 4">
    <name type="scientific">Lysobacter arenosi</name>
    <dbReference type="NCBI Taxonomy" id="2795387"/>
    <lineage>
        <taxon>Bacteria</taxon>
        <taxon>Pseudomonadati</taxon>
        <taxon>Pseudomonadota</taxon>
        <taxon>Gammaproteobacteria</taxon>
        <taxon>Lysobacterales</taxon>
        <taxon>Lysobacteraceae</taxon>
        <taxon>Lysobacter</taxon>
    </lineage>
</organism>
<dbReference type="Pfam" id="PF13202">
    <property type="entry name" value="EF-hand_5"/>
    <property type="match status" value="3"/>
</dbReference>
<sequence>MMTKLILLLLVAAATPAFAQVKADAAPARFDAADANHDGKVDRNEYGGFVQELVLLYDGNGDGDGKLSRAELASAPDPSKFDRIDSNKDGFLTIDEIDVFTDNDFAVMDANSDGAVDRAESAKHK</sequence>
<dbReference type="SUPFAM" id="SSF47473">
    <property type="entry name" value="EF-hand"/>
    <property type="match status" value="1"/>
</dbReference>
<protein>
    <submittedName>
        <fullName evidence="3">EF-hand domain-containing protein</fullName>
    </submittedName>
</protein>
<evidence type="ECO:0000259" key="2">
    <source>
        <dbReference type="PROSITE" id="PS50222"/>
    </source>
</evidence>
<feature type="chain" id="PRO_5047034659" evidence="1">
    <location>
        <begin position="20"/>
        <end position="125"/>
    </location>
</feature>
<feature type="domain" description="EF-hand" evidence="2">
    <location>
        <begin position="21"/>
        <end position="56"/>
    </location>
</feature>
<dbReference type="InterPro" id="IPR011992">
    <property type="entry name" value="EF-hand-dom_pair"/>
</dbReference>